<organism evidence="1">
    <name type="scientific">Anguilla anguilla</name>
    <name type="common">European freshwater eel</name>
    <name type="synonym">Muraena anguilla</name>
    <dbReference type="NCBI Taxonomy" id="7936"/>
    <lineage>
        <taxon>Eukaryota</taxon>
        <taxon>Metazoa</taxon>
        <taxon>Chordata</taxon>
        <taxon>Craniata</taxon>
        <taxon>Vertebrata</taxon>
        <taxon>Euteleostomi</taxon>
        <taxon>Actinopterygii</taxon>
        <taxon>Neopterygii</taxon>
        <taxon>Teleostei</taxon>
        <taxon>Anguilliformes</taxon>
        <taxon>Anguillidae</taxon>
        <taxon>Anguilla</taxon>
    </lineage>
</organism>
<reference evidence="1" key="1">
    <citation type="submission" date="2014-11" db="EMBL/GenBank/DDBJ databases">
        <authorList>
            <person name="Amaro Gonzalez C."/>
        </authorList>
    </citation>
    <scope>NUCLEOTIDE SEQUENCE</scope>
</reference>
<accession>A0A0E9UAD0</accession>
<evidence type="ECO:0000313" key="1">
    <source>
        <dbReference type="EMBL" id="JAH62834.1"/>
    </source>
</evidence>
<proteinExistence type="predicted"/>
<sequence>MCRPMPQISELYFQAVFYVQRNSIECYRFSFVHFGTI</sequence>
<protein>
    <submittedName>
        <fullName evidence="1">Uncharacterized protein</fullName>
    </submittedName>
</protein>
<dbReference type="EMBL" id="GBXM01045743">
    <property type="protein sequence ID" value="JAH62834.1"/>
    <property type="molecule type" value="Transcribed_RNA"/>
</dbReference>
<name>A0A0E9UAD0_ANGAN</name>
<reference evidence="1" key="2">
    <citation type="journal article" date="2015" name="Fish Shellfish Immunol.">
        <title>Early steps in the European eel (Anguilla anguilla)-Vibrio vulnificus interaction in the gills: Role of the RtxA13 toxin.</title>
        <authorList>
            <person name="Callol A."/>
            <person name="Pajuelo D."/>
            <person name="Ebbesson L."/>
            <person name="Teles M."/>
            <person name="MacKenzie S."/>
            <person name="Amaro C."/>
        </authorList>
    </citation>
    <scope>NUCLEOTIDE SEQUENCE</scope>
</reference>
<dbReference type="AlphaFoldDB" id="A0A0E9UAD0"/>